<reference evidence="1 2" key="1">
    <citation type="submission" date="2021-06" db="EMBL/GenBank/DDBJ databases">
        <authorList>
            <person name="Sun Q."/>
            <person name="Li D."/>
        </authorList>
    </citation>
    <scope>NUCLEOTIDE SEQUENCE [LARGE SCALE GENOMIC DNA]</scope>
    <source>
        <strain evidence="1 2">MSJ-5</strain>
    </source>
</reference>
<dbReference type="EMBL" id="JAHLQK010000006">
    <property type="protein sequence ID" value="MBU5677807.1"/>
    <property type="molecule type" value="Genomic_DNA"/>
</dbReference>
<dbReference type="RefSeq" id="WP_216418831.1">
    <property type="nucleotide sequence ID" value="NZ_JAHLQK010000006.1"/>
</dbReference>
<dbReference type="Proteomes" id="UP000779508">
    <property type="component" value="Unassembled WGS sequence"/>
</dbReference>
<gene>
    <name evidence="1" type="ORF">KQI88_15420</name>
</gene>
<evidence type="ECO:0000313" key="1">
    <source>
        <dbReference type="EMBL" id="MBU5677807.1"/>
    </source>
</evidence>
<evidence type="ECO:0000313" key="2">
    <source>
        <dbReference type="Proteomes" id="UP000779508"/>
    </source>
</evidence>
<keyword evidence="2" id="KW-1185">Reference proteome</keyword>
<sequence length="148" mass="17275">MEVDILKVNYIIDGILFSMPTKVIYERSNENEIQSIHYEIKLENYHIISEASNSTELGIVNLQKALPPNVSIVYCQSCRHGNFCPYGDYDNEVFCLKDITPTDKNDVSKLFSENYDLIMARSRKLLDFCTDYRPISNDGYYTYNDWEL</sequence>
<organism evidence="1 2">
    <name type="scientific">Alkaliphilus flagellatus</name>
    <dbReference type="NCBI Taxonomy" id="2841507"/>
    <lineage>
        <taxon>Bacteria</taxon>
        <taxon>Bacillati</taxon>
        <taxon>Bacillota</taxon>
        <taxon>Clostridia</taxon>
        <taxon>Peptostreptococcales</taxon>
        <taxon>Natronincolaceae</taxon>
        <taxon>Alkaliphilus</taxon>
    </lineage>
</organism>
<proteinExistence type="predicted"/>
<name>A0ABS6G7V4_9FIRM</name>
<comment type="caution">
    <text evidence="1">The sequence shown here is derived from an EMBL/GenBank/DDBJ whole genome shotgun (WGS) entry which is preliminary data.</text>
</comment>
<accession>A0ABS6G7V4</accession>
<protein>
    <submittedName>
        <fullName evidence="1">Uncharacterized protein</fullName>
    </submittedName>
</protein>